<dbReference type="Proteomes" id="UP000178735">
    <property type="component" value="Unassembled WGS sequence"/>
</dbReference>
<proteinExistence type="predicted"/>
<gene>
    <name evidence="2" type="ORF">A2008_06230</name>
</gene>
<feature type="region of interest" description="Disordered" evidence="1">
    <location>
        <begin position="159"/>
        <end position="195"/>
    </location>
</feature>
<organism evidence="2 3">
    <name type="scientific">Candidatus Wallbacteria bacterium GWC2_49_35</name>
    <dbReference type="NCBI Taxonomy" id="1817813"/>
    <lineage>
        <taxon>Bacteria</taxon>
        <taxon>Candidatus Walliibacteriota</taxon>
    </lineage>
</organism>
<feature type="compositionally biased region" description="Low complexity" evidence="1">
    <location>
        <begin position="176"/>
        <end position="188"/>
    </location>
</feature>
<evidence type="ECO:0000313" key="3">
    <source>
        <dbReference type="Proteomes" id="UP000178735"/>
    </source>
</evidence>
<feature type="region of interest" description="Disordered" evidence="1">
    <location>
        <begin position="291"/>
        <end position="327"/>
    </location>
</feature>
<reference evidence="2 3" key="1">
    <citation type="journal article" date="2016" name="Nat. Commun.">
        <title>Thousands of microbial genomes shed light on interconnected biogeochemical processes in an aquifer system.</title>
        <authorList>
            <person name="Anantharaman K."/>
            <person name="Brown C.T."/>
            <person name="Hug L.A."/>
            <person name="Sharon I."/>
            <person name="Castelle C.J."/>
            <person name="Probst A.J."/>
            <person name="Thomas B.C."/>
            <person name="Singh A."/>
            <person name="Wilkins M.J."/>
            <person name="Karaoz U."/>
            <person name="Brodie E.L."/>
            <person name="Williams K.H."/>
            <person name="Hubbard S.S."/>
            <person name="Banfield J.F."/>
        </authorList>
    </citation>
    <scope>NUCLEOTIDE SEQUENCE [LARGE SCALE GENOMIC DNA]</scope>
</reference>
<dbReference type="EMBL" id="MGFH01000182">
    <property type="protein sequence ID" value="OGM03247.1"/>
    <property type="molecule type" value="Genomic_DNA"/>
</dbReference>
<evidence type="ECO:0008006" key="4">
    <source>
        <dbReference type="Google" id="ProtNLM"/>
    </source>
</evidence>
<feature type="compositionally biased region" description="Polar residues" evidence="1">
    <location>
        <begin position="165"/>
        <end position="175"/>
    </location>
</feature>
<comment type="caution">
    <text evidence="2">The sequence shown here is derived from an EMBL/GenBank/DDBJ whole genome shotgun (WGS) entry which is preliminary data.</text>
</comment>
<evidence type="ECO:0000313" key="2">
    <source>
        <dbReference type="EMBL" id="OGM03247.1"/>
    </source>
</evidence>
<evidence type="ECO:0000256" key="1">
    <source>
        <dbReference type="SAM" id="MobiDB-lite"/>
    </source>
</evidence>
<dbReference type="STRING" id="1817813.A2008_06230"/>
<name>A0A1F7WL34_9BACT</name>
<dbReference type="AlphaFoldDB" id="A0A1F7WL34"/>
<sequence length="327" mass="34305">MTMQSCRKNIVISFLQVFIFIFCFIICLSVSPAGAQKTLESAGTQKSAAGSRTPDAAADKNLSKAVQDYFDNLFAKNYEEAVKLMPQSSRGDAAIAKIERWREKFMSPSDLKIINVRDNGDGTLNATTTFNYMNANGVKDIMREKVVLSLSGGKYSIKSHPSAEAASNMQVSNQQPGNASGASNPGAGFPVTMTPNSGAGMPDMAGLLSALSGGAGGAGATNIDPGELLGLMTELVNDPDVMALSSNPKIMELAKDPTIMSTLLSGNMTAIEANPKIKELLSDPAIRKIVEKVSSKRSNPSSGDDSGGQPAAPPSSVDGVDVDKIFD</sequence>
<accession>A0A1F7WL34</accession>
<protein>
    <recommendedName>
        <fullName evidence="4">STI1 domain-containing protein</fullName>
    </recommendedName>
</protein>